<proteinExistence type="inferred from homology"/>
<dbReference type="GO" id="GO:0016491">
    <property type="term" value="F:oxidoreductase activity"/>
    <property type="evidence" value="ECO:0007669"/>
    <property type="project" value="UniProtKB-KW"/>
</dbReference>
<dbReference type="SUPFAM" id="SSF51735">
    <property type="entry name" value="NAD(P)-binding Rossmann-fold domains"/>
    <property type="match status" value="1"/>
</dbReference>
<dbReference type="Pfam" id="PF00106">
    <property type="entry name" value="adh_short"/>
    <property type="match status" value="1"/>
</dbReference>
<dbReference type="PRINTS" id="PR00081">
    <property type="entry name" value="GDHRDH"/>
</dbReference>
<dbReference type="PANTHER" id="PTHR24320:SF154">
    <property type="entry name" value="OXIDOREDUCTASE, SHORT-CHAIN DEHYDROGENASE_REDUCTASE FAMILY (AFU_ORTHOLOGUE AFUA_2G04560)"/>
    <property type="match status" value="1"/>
</dbReference>
<dbReference type="InterPro" id="IPR036291">
    <property type="entry name" value="NAD(P)-bd_dom_sf"/>
</dbReference>
<dbReference type="OrthoDB" id="191139at2759"/>
<comment type="similarity">
    <text evidence="1">Belongs to the short-chain dehydrogenases/reductases (SDR) family.</text>
</comment>
<dbReference type="Proteomes" id="UP000800200">
    <property type="component" value="Unassembled WGS sequence"/>
</dbReference>
<dbReference type="InterPro" id="IPR002347">
    <property type="entry name" value="SDR_fam"/>
</dbReference>
<dbReference type="Gene3D" id="3.40.50.720">
    <property type="entry name" value="NAD(P)-binding Rossmann-like Domain"/>
    <property type="match status" value="1"/>
</dbReference>
<dbReference type="AlphaFoldDB" id="A0A6A6EKV5"/>
<accession>A0A6A6EKV5</accession>
<dbReference type="PANTHER" id="PTHR24320">
    <property type="entry name" value="RETINOL DEHYDROGENASE"/>
    <property type="match status" value="1"/>
</dbReference>
<reference evidence="3" key="1">
    <citation type="journal article" date="2020" name="Stud. Mycol.">
        <title>101 Dothideomycetes genomes: a test case for predicting lifestyles and emergence of pathogens.</title>
        <authorList>
            <person name="Haridas S."/>
            <person name="Albert R."/>
            <person name="Binder M."/>
            <person name="Bloem J."/>
            <person name="Labutti K."/>
            <person name="Salamov A."/>
            <person name="Andreopoulos B."/>
            <person name="Baker S."/>
            <person name="Barry K."/>
            <person name="Bills G."/>
            <person name="Bluhm B."/>
            <person name="Cannon C."/>
            <person name="Castanera R."/>
            <person name="Culley D."/>
            <person name="Daum C."/>
            <person name="Ezra D."/>
            <person name="Gonzalez J."/>
            <person name="Henrissat B."/>
            <person name="Kuo A."/>
            <person name="Liang C."/>
            <person name="Lipzen A."/>
            <person name="Lutzoni F."/>
            <person name="Magnuson J."/>
            <person name="Mondo S."/>
            <person name="Nolan M."/>
            <person name="Ohm R."/>
            <person name="Pangilinan J."/>
            <person name="Park H.-J."/>
            <person name="Ramirez L."/>
            <person name="Alfaro M."/>
            <person name="Sun H."/>
            <person name="Tritt A."/>
            <person name="Yoshinaga Y."/>
            <person name="Zwiers L.-H."/>
            <person name="Turgeon B."/>
            <person name="Goodwin S."/>
            <person name="Spatafora J."/>
            <person name="Crous P."/>
            <person name="Grigoriev I."/>
        </authorList>
    </citation>
    <scope>NUCLEOTIDE SEQUENCE</scope>
    <source>
        <strain evidence="3">CBS 207.26</strain>
    </source>
</reference>
<keyword evidence="4" id="KW-1185">Reference proteome</keyword>
<name>A0A6A6EKV5_9PEZI</name>
<organism evidence="3 4">
    <name type="scientific">Zopfia rhizophila CBS 207.26</name>
    <dbReference type="NCBI Taxonomy" id="1314779"/>
    <lineage>
        <taxon>Eukaryota</taxon>
        <taxon>Fungi</taxon>
        <taxon>Dikarya</taxon>
        <taxon>Ascomycota</taxon>
        <taxon>Pezizomycotina</taxon>
        <taxon>Dothideomycetes</taxon>
        <taxon>Dothideomycetes incertae sedis</taxon>
        <taxon>Zopfiaceae</taxon>
        <taxon>Zopfia</taxon>
    </lineage>
</organism>
<evidence type="ECO:0000256" key="1">
    <source>
        <dbReference type="ARBA" id="ARBA00006484"/>
    </source>
</evidence>
<sequence>MPCSNLSSFNPSTDIPDLSGKVILITGGTAGLGTETILQLSKHNPSRILFTGRNTTAANKVIETTKAINANLDIRFIPCDFTPLKSVQEAGKHVVATNERLDILMCNAGVMAVPKVVTKDGYEVQFGINHVAHASLIKTLLPLLLEAGQKPDSDVRIVSNSSLGFTFATTIDFDKLHSENDLGALGAFKRYGQSKLANILYTRQLAKHYPSITSVAIHPGIITTGLMTGMSSFNKHFVDVTTIGRRIDIEDGAKNQLWCATMGKEGLRNGGFYEPVGRWEGGRTRRRMRVLGMNRGSGRRGS</sequence>
<dbReference type="EMBL" id="ML994616">
    <property type="protein sequence ID" value="KAF2191683.1"/>
    <property type="molecule type" value="Genomic_DNA"/>
</dbReference>
<keyword evidence="2" id="KW-0560">Oxidoreductase</keyword>
<evidence type="ECO:0000313" key="3">
    <source>
        <dbReference type="EMBL" id="KAF2191683.1"/>
    </source>
</evidence>
<protein>
    <submittedName>
        <fullName evidence="3">Oxidoreductase</fullName>
    </submittedName>
</protein>
<evidence type="ECO:0000256" key="2">
    <source>
        <dbReference type="ARBA" id="ARBA00023002"/>
    </source>
</evidence>
<evidence type="ECO:0000313" key="4">
    <source>
        <dbReference type="Proteomes" id="UP000800200"/>
    </source>
</evidence>
<gene>
    <name evidence="3" type="ORF">K469DRAFT_654800</name>
</gene>